<keyword evidence="2" id="KW-1133">Transmembrane helix</keyword>
<evidence type="ECO:0000256" key="2">
    <source>
        <dbReference type="SAM" id="Phobius"/>
    </source>
</evidence>
<evidence type="ECO:0000313" key="3">
    <source>
        <dbReference type="EMBL" id="MER7379228.1"/>
    </source>
</evidence>
<reference evidence="3 4" key="1">
    <citation type="submission" date="2024-06" db="EMBL/GenBank/DDBJ databases">
        <title>The Natural Products Discovery Center: Release of the First 8490 Sequenced Strains for Exploring Actinobacteria Biosynthetic Diversity.</title>
        <authorList>
            <person name="Kalkreuter E."/>
            <person name="Kautsar S.A."/>
            <person name="Yang D."/>
            <person name="Bader C.D."/>
            <person name="Teijaro C.N."/>
            <person name="Fluegel L."/>
            <person name="Davis C.M."/>
            <person name="Simpson J.R."/>
            <person name="Lauterbach L."/>
            <person name="Steele A.D."/>
            <person name="Gui C."/>
            <person name="Meng S."/>
            <person name="Li G."/>
            <person name="Viehrig K."/>
            <person name="Ye F."/>
            <person name="Su P."/>
            <person name="Kiefer A.F."/>
            <person name="Nichols A."/>
            <person name="Cepeda A.J."/>
            <person name="Yan W."/>
            <person name="Fan B."/>
            <person name="Jiang Y."/>
            <person name="Adhikari A."/>
            <person name="Zheng C.-J."/>
            <person name="Schuster L."/>
            <person name="Cowan T.M."/>
            <person name="Smanski M.J."/>
            <person name="Chevrette M.G."/>
            <person name="De Carvalho L.P.S."/>
            <person name="Shen B."/>
        </authorList>
    </citation>
    <scope>NUCLEOTIDE SEQUENCE [LARGE SCALE GENOMIC DNA]</scope>
    <source>
        <strain evidence="3 4">NPDC000155</strain>
    </source>
</reference>
<organism evidence="3 4">
    <name type="scientific">Streptomyces lanatus</name>
    <dbReference type="NCBI Taxonomy" id="66900"/>
    <lineage>
        <taxon>Bacteria</taxon>
        <taxon>Bacillati</taxon>
        <taxon>Actinomycetota</taxon>
        <taxon>Actinomycetes</taxon>
        <taxon>Kitasatosporales</taxon>
        <taxon>Streptomycetaceae</taxon>
        <taxon>Streptomyces</taxon>
    </lineage>
</organism>
<feature type="compositionally biased region" description="Basic and acidic residues" evidence="1">
    <location>
        <begin position="9"/>
        <end position="20"/>
    </location>
</feature>
<name>A0ABV1Y5V0_9ACTN</name>
<keyword evidence="4" id="KW-1185">Reference proteome</keyword>
<keyword evidence="2" id="KW-0472">Membrane</keyword>
<feature type="transmembrane region" description="Helical" evidence="2">
    <location>
        <begin position="76"/>
        <end position="97"/>
    </location>
</feature>
<comment type="caution">
    <text evidence="3">The sequence shown here is derived from an EMBL/GenBank/DDBJ whole genome shotgun (WGS) entry which is preliminary data.</text>
</comment>
<gene>
    <name evidence="3" type="ORF">ABT384_42240</name>
</gene>
<accession>A0ABV1Y5V0</accession>
<protein>
    <submittedName>
        <fullName evidence="3">Uncharacterized protein</fullName>
    </submittedName>
</protein>
<keyword evidence="2" id="KW-0812">Transmembrane</keyword>
<feature type="compositionally biased region" description="Low complexity" evidence="1">
    <location>
        <begin position="30"/>
        <end position="42"/>
    </location>
</feature>
<dbReference type="Proteomes" id="UP001486207">
    <property type="component" value="Unassembled WGS sequence"/>
</dbReference>
<proteinExistence type="predicted"/>
<feature type="region of interest" description="Disordered" evidence="1">
    <location>
        <begin position="1"/>
        <end position="42"/>
    </location>
</feature>
<evidence type="ECO:0000256" key="1">
    <source>
        <dbReference type="SAM" id="MobiDB-lite"/>
    </source>
</evidence>
<sequence>MARAPEPLPGEHREHSRPDRQPVTGSRATSPASSASAPAAPAKGAFVPVADAEWKTSVHRVVPRRSRLPFLRRSRLVVVLGGAGLFTAAVLAGMAWFSPGTGSA</sequence>
<dbReference type="EMBL" id="JBEPFB010000030">
    <property type="protein sequence ID" value="MER7379228.1"/>
    <property type="molecule type" value="Genomic_DNA"/>
</dbReference>
<evidence type="ECO:0000313" key="4">
    <source>
        <dbReference type="Proteomes" id="UP001486207"/>
    </source>
</evidence>